<name>A0A0A9BQ36_ARUDO</name>
<organism evidence="1">
    <name type="scientific">Arundo donax</name>
    <name type="common">Giant reed</name>
    <name type="synonym">Donax arundinaceus</name>
    <dbReference type="NCBI Taxonomy" id="35708"/>
    <lineage>
        <taxon>Eukaryota</taxon>
        <taxon>Viridiplantae</taxon>
        <taxon>Streptophyta</taxon>
        <taxon>Embryophyta</taxon>
        <taxon>Tracheophyta</taxon>
        <taxon>Spermatophyta</taxon>
        <taxon>Magnoliopsida</taxon>
        <taxon>Liliopsida</taxon>
        <taxon>Poales</taxon>
        <taxon>Poaceae</taxon>
        <taxon>PACMAD clade</taxon>
        <taxon>Arundinoideae</taxon>
        <taxon>Arundineae</taxon>
        <taxon>Arundo</taxon>
    </lineage>
</organism>
<reference evidence="1" key="1">
    <citation type="submission" date="2014-09" db="EMBL/GenBank/DDBJ databases">
        <authorList>
            <person name="Magalhaes I.L.F."/>
            <person name="Oliveira U."/>
            <person name="Santos F.R."/>
            <person name="Vidigal T.H.D.A."/>
            <person name="Brescovit A.D."/>
            <person name="Santos A.J."/>
        </authorList>
    </citation>
    <scope>NUCLEOTIDE SEQUENCE</scope>
    <source>
        <tissue evidence="1">Shoot tissue taken approximately 20 cm above the soil surface</tissue>
    </source>
</reference>
<protein>
    <submittedName>
        <fullName evidence="1">Uncharacterized protein</fullName>
    </submittedName>
</protein>
<dbReference type="EMBL" id="GBRH01232404">
    <property type="protein sequence ID" value="JAD65491.1"/>
    <property type="molecule type" value="Transcribed_RNA"/>
</dbReference>
<proteinExistence type="predicted"/>
<evidence type="ECO:0000313" key="1">
    <source>
        <dbReference type="EMBL" id="JAD65491.1"/>
    </source>
</evidence>
<accession>A0A0A9BQ36</accession>
<sequence>MLLSLCSLRGFRDS</sequence>
<reference evidence="1" key="2">
    <citation type="journal article" date="2015" name="Data Brief">
        <title>Shoot transcriptome of the giant reed, Arundo donax.</title>
        <authorList>
            <person name="Barrero R.A."/>
            <person name="Guerrero F.D."/>
            <person name="Moolhuijzen P."/>
            <person name="Goolsby J.A."/>
            <person name="Tidwell J."/>
            <person name="Bellgard S.E."/>
            <person name="Bellgard M.I."/>
        </authorList>
    </citation>
    <scope>NUCLEOTIDE SEQUENCE</scope>
    <source>
        <tissue evidence="1">Shoot tissue taken approximately 20 cm above the soil surface</tissue>
    </source>
</reference>